<comment type="caution">
    <text evidence="2">The sequence shown here is derived from an EMBL/GenBank/DDBJ whole genome shotgun (WGS) entry which is preliminary data.</text>
</comment>
<evidence type="ECO:0000313" key="2">
    <source>
        <dbReference type="EMBL" id="KAJ7666385.1"/>
    </source>
</evidence>
<feature type="domain" description="DUF6593" evidence="1">
    <location>
        <begin position="55"/>
        <end position="195"/>
    </location>
</feature>
<sequence length="197" mass="21846">MYSHINPYATWSNSNFRKAVPGVPSVHGALPFAADPSASNLLTFFFTEFNPTILSCTVIGRNKYPYFKITTDPLMPGYTSVKNPDGKIIALIEWKDRPLAEVRNVFSKQRVSEWLSLSPDSSHRVMTVTGQHYIWAPQQRTICLYPAGTPNPELLARIFRGDDGTVSLELTSIAVAAGLLETCVVATLLLQCGRRID</sequence>
<dbReference type="Proteomes" id="UP001221757">
    <property type="component" value="Unassembled WGS sequence"/>
</dbReference>
<dbReference type="EMBL" id="JARKIE010000210">
    <property type="protein sequence ID" value="KAJ7666385.1"/>
    <property type="molecule type" value="Genomic_DNA"/>
</dbReference>
<proteinExistence type="predicted"/>
<keyword evidence="3" id="KW-1185">Reference proteome</keyword>
<evidence type="ECO:0000259" key="1">
    <source>
        <dbReference type="Pfam" id="PF20236"/>
    </source>
</evidence>
<accession>A0AAD7CWA4</accession>
<reference evidence="2" key="1">
    <citation type="submission" date="2023-03" db="EMBL/GenBank/DDBJ databases">
        <title>Massive genome expansion in bonnet fungi (Mycena s.s.) driven by repeated elements and novel gene families across ecological guilds.</title>
        <authorList>
            <consortium name="Lawrence Berkeley National Laboratory"/>
            <person name="Harder C.B."/>
            <person name="Miyauchi S."/>
            <person name="Viragh M."/>
            <person name="Kuo A."/>
            <person name="Thoen E."/>
            <person name="Andreopoulos B."/>
            <person name="Lu D."/>
            <person name="Skrede I."/>
            <person name="Drula E."/>
            <person name="Henrissat B."/>
            <person name="Morin E."/>
            <person name="Kohler A."/>
            <person name="Barry K."/>
            <person name="LaButti K."/>
            <person name="Morin E."/>
            <person name="Salamov A."/>
            <person name="Lipzen A."/>
            <person name="Mereny Z."/>
            <person name="Hegedus B."/>
            <person name="Baldrian P."/>
            <person name="Stursova M."/>
            <person name="Weitz H."/>
            <person name="Taylor A."/>
            <person name="Grigoriev I.V."/>
            <person name="Nagy L.G."/>
            <person name="Martin F."/>
            <person name="Kauserud H."/>
        </authorList>
    </citation>
    <scope>NUCLEOTIDE SEQUENCE</scope>
    <source>
        <strain evidence="2">CBHHK067</strain>
    </source>
</reference>
<dbReference type="InterPro" id="IPR046528">
    <property type="entry name" value="DUF6593"/>
</dbReference>
<gene>
    <name evidence="2" type="ORF">B0H17DRAFT_951110</name>
</gene>
<organism evidence="2 3">
    <name type="scientific">Mycena rosella</name>
    <name type="common">Pink bonnet</name>
    <name type="synonym">Agaricus rosellus</name>
    <dbReference type="NCBI Taxonomy" id="1033263"/>
    <lineage>
        <taxon>Eukaryota</taxon>
        <taxon>Fungi</taxon>
        <taxon>Dikarya</taxon>
        <taxon>Basidiomycota</taxon>
        <taxon>Agaricomycotina</taxon>
        <taxon>Agaricomycetes</taxon>
        <taxon>Agaricomycetidae</taxon>
        <taxon>Agaricales</taxon>
        <taxon>Marasmiineae</taxon>
        <taxon>Mycenaceae</taxon>
        <taxon>Mycena</taxon>
    </lineage>
</organism>
<evidence type="ECO:0000313" key="3">
    <source>
        <dbReference type="Proteomes" id="UP001221757"/>
    </source>
</evidence>
<protein>
    <recommendedName>
        <fullName evidence="1">DUF6593 domain-containing protein</fullName>
    </recommendedName>
</protein>
<dbReference type="Pfam" id="PF20236">
    <property type="entry name" value="DUF6593"/>
    <property type="match status" value="1"/>
</dbReference>
<name>A0AAD7CWA4_MYCRO</name>
<dbReference type="AlphaFoldDB" id="A0AAD7CWA4"/>